<dbReference type="Gene3D" id="1.10.472.20">
    <property type="entry name" value="Nitrile hydratase, beta subunit"/>
    <property type="match status" value="1"/>
</dbReference>
<evidence type="ECO:0000313" key="3">
    <source>
        <dbReference type="EMBL" id="ORM89828.1"/>
    </source>
</evidence>
<evidence type="ECO:0000256" key="1">
    <source>
        <dbReference type="SAM" id="MobiDB-lite"/>
    </source>
</evidence>
<sequence>MTLMSMTLAPQAATEEPEMAFGEPWQAEAFATALQLSQNGVYSWSEWVEAFATTIREQPQQPGESLGEAYYRQWLTTLEMMLQHKALVSEQDVEDRQALWHLAYLHTPHGQPVQLDRVAHIIDPCSTLQGVQNDHDHHHHHHHHGHLHGIPTPITIVPGSR</sequence>
<protein>
    <submittedName>
        <fullName evidence="3">Nitrile hydratase accessory protein</fullName>
    </submittedName>
</protein>
<evidence type="ECO:0000259" key="2">
    <source>
        <dbReference type="Pfam" id="PF21006"/>
    </source>
</evidence>
<dbReference type="RefSeq" id="WP_084879547.1">
    <property type="nucleotide sequence ID" value="NZ_JAGGMY010000005.1"/>
</dbReference>
<dbReference type="InterPro" id="IPR008990">
    <property type="entry name" value="Elect_transpt_acc-like_dom_sf"/>
</dbReference>
<feature type="region of interest" description="Disordered" evidence="1">
    <location>
        <begin position="133"/>
        <end position="161"/>
    </location>
</feature>
<dbReference type="OrthoDB" id="9811616at2"/>
<keyword evidence="4" id="KW-1185">Reference proteome</keyword>
<comment type="caution">
    <text evidence="3">The sequence shown here is derived from an EMBL/GenBank/DDBJ whole genome shotgun (WGS) entry which is preliminary data.</text>
</comment>
<dbReference type="Proteomes" id="UP000193749">
    <property type="component" value="Unassembled WGS sequence"/>
</dbReference>
<reference evidence="3 4" key="1">
    <citation type="journal article" date="2017" name="Antonie Van Leeuwenhoek">
        <title>Phylogenomic resolution of the bacterial genus Pantoea and its relationship with Erwinia and Tatumella.</title>
        <authorList>
            <person name="Palmer M."/>
            <person name="Steenkamp E.T."/>
            <person name="Coetzee M.P."/>
            <person name="Chan W.Y."/>
            <person name="van Zyl E."/>
            <person name="De Maayer P."/>
            <person name="Coutinho T.A."/>
            <person name="Blom J."/>
            <person name="Smits T.H."/>
            <person name="Duffy B."/>
            <person name="Venter S.N."/>
        </authorList>
    </citation>
    <scope>NUCLEOTIDE SEQUENCE [LARGE SCALE GENOMIC DNA]</scope>
    <source>
        <strain evidence="3 4">LMG 2657</strain>
    </source>
</reference>
<feature type="domain" description="Nitrile hydratase beta subunit-like N-terminal" evidence="2">
    <location>
        <begin position="14"/>
        <end position="99"/>
    </location>
</feature>
<dbReference type="InterPro" id="IPR042262">
    <property type="entry name" value="CN_hydtase_beta_C"/>
</dbReference>
<dbReference type="Pfam" id="PF21006">
    <property type="entry name" value="NHase_beta_N"/>
    <property type="match status" value="1"/>
</dbReference>
<dbReference type="InterPro" id="IPR049054">
    <property type="entry name" value="CN_hydtase_beta-like_N"/>
</dbReference>
<gene>
    <name evidence="3" type="ORF">HA50_24845</name>
</gene>
<dbReference type="NCBIfam" id="TIGR03889">
    <property type="entry name" value="nitrile_acc"/>
    <property type="match status" value="1"/>
</dbReference>
<dbReference type="InterPro" id="IPR023808">
    <property type="entry name" value="Nitrile_Hydratase_acc_put"/>
</dbReference>
<proteinExistence type="predicted"/>
<organism evidence="3 4">
    <name type="scientific">Pantoea cypripedii</name>
    <name type="common">Pectobacterium cypripedii</name>
    <name type="synonym">Erwinia cypripedii</name>
    <dbReference type="NCBI Taxonomy" id="55209"/>
    <lineage>
        <taxon>Bacteria</taxon>
        <taxon>Pseudomonadati</taxon>
        <taxon>Pseudomonadota</taxon>
        <taxon>Gammaproteobacteria</taxon>
        <taxon>Enterobacterales</taxon>
        <taxon>Erwiniaceae</taxon>
        <taxon>Pantoea</taxon>
    </lineage>
</organism>
<dbReference type="STRING" id="55209.HA50_24845"/>
<dbReference type="AlphaFoldDB" id="A0A1X1ELJ6"/>
<name>A0A1X1ELJ6_PANCY</name>
<evidence type="ECO:0000313" key="4">
    <source>
        <dbReference type="Proteomes" id="UP000193749"/>
    </source>
</evidence>
<dbReference type="SUPFAM" id="SSF50090">
    <property type="entry name" value="Electron transport accessory proteins"/>
    <property type="match status" value="1"/>
</dbReference>
<accession>A0A1X1ELJ6</accession>
<feature type="compositionally biased region" description="Basic residues" evidence="1">
    <location>
        <begin position="137"/>
        <end position="147"/>
    </location>
</feature>
<dbReference type="EMBL" id="MLJI01000002">
    <property type="protein sequence ID" value="ORM89828.1"/>
    <property type="molecule type" value="Genomic_DNA"/>
</dbReference>